<dbReference type="Proteomes" id="UP000060016">
    <property type="component" value="Chromosome"/>
</dbReference>
<evidence type="ECO:0000313" key="1">
    <source>
        <dbReference type="EMBL" id="AKV58925.1"/>
    </source>
</evidence>
<sequence>MRHILRRKPNTFARKTVSVGSACQISTSVQVESIAESSGFLECNTRTFLRGKGVQVDLRADAVENS</sequence>
<dbReference type="AlphaFoldDB" id="A0A0K1RBW9"/>
<protein>
    <submittedName>
        <fullName evidence="1">Uncharacterized protein</fullName>
    </submittedName>
</protein>
<organism evidence="1 2">
    <name type="scientific">Corynebacterium riegelii</name>
    <dbReference type="NCBI Taxonomy" id="156976"/>
    <lineage>
        <taxon>Bacteria</taxon>
        <taxon>Bacillati</taxon>
        <taxon>Actinomycetota</taxon>
        <taxon>Actinomycetes</taxon>
        <taxon>Mycobacteriales</taxon>
        <taxon>Corynebacteriaceae</taxon>
        <taxon>Corynebacterium</taxon>
    </lineage>
</organism>
<reference evidence="1 2" key="1">
    <citation type="submission" date="2015-08" db="EMBL/GenBank/DDBJ databases">
        <authorList>
            <person name="Babu N.S."/>
            <person name="Beckwith C.J."/>
            <person name="Beseler K.G."/>
            <person name="Brison A."/>
            <person name="Carone J.V."/>
            <person name="Caskin T.P."/>
            <person name="Diamond M."/>
            <person name="Durham M.E."/>
            <person name="Foxe J.M."/>
            <person name="Go M."/>
            <person name="Henderson B.A."/>
            <person name="Jones I.B."/>
            <person name="McGettigan J.A."/>
            <person name="Micheletti S.J."/>
            <person name="Nasrallah M.E."/>
            <person name="Ortiz D."/>
            <person name="Piller C.R."/>
            <person name="Privatt S.R."/>
            <person name="Schneider S.L."/>
            <person name="Sharp S."/>
            <person name="Smith T.C."/>
            <person name="Stanton J.D."/>
            <person name="Ullery H.E."/>
            <person name="Wilson R.J."/>
            <person name="Serrano M.G."/>
            <person name="Buck G."/>
            <person name="Lee V."/>
            <person name="Wang Y."/>
            <person name="Carvalho R."/>
            <person name="Voegtly L."/>
            <person name="Shi R."/>
            <person name="Duckworth R."/>
            <person name="Johnson A."/>
            <person name="Loviza R."/>
            <person name="Walstead R."/>
            <person name="Shah Z."/>
            <person name="Kiflezghi M."/>
            <person name="Wade K."/>
            <person name="Ball S.L."/>
            <person name="Bradley K.W."/>
            <person name="Asai D.J."/>
            <person name="Bowman C.A."/>
            <person name="Russell D.A."/>
            <person name="Pope W.H."/>
            <person name="Jacobs-Sera D."/>
            <person name="Hendrix R.W."/>
            <person name="Hatfull G.F."/>
        </authorList>
    </citation>
    <scope>NUCLEOTIDE SEQUENCE [LARGE SCALE GENOMIC DNA]</scope>
    <source>
        <strain evidence="1 2">PUDD_83A45</strain>
    </source>
</reference>
<accession>A0A0K1RBW9</accession>
<dbReference type="EMBL" id="CP012342">
    <property type="protein sequence ID" value="AKV58925.1"/>
    <property type="molecule type" value="Genomic_DNA"/>
</dbReference>
<keyword evidence="2" id="KW-1185">Reference proteome</keyword>
<dbReference type="STRING" id="156976.AK829_06825"/>
<name>A0A0K1RBW9_9CORY</name>
<proteinExistence type="predicted"/>
<dbReference type="KEGG" id="crie:AK829_06825"/>
<dbReference type="PATRIC" id="fig|156976.3.peg.1360"/>
<gene>
    <name evidence="1" type="ORF">AK829_06825</name>
</gene>
<evidence type="ECO:0000313" key="2">
    <source>
        <dbReference type="Proteomes" id="UP000060016"/>
    </source>
</evidence>